<dbReference type="InterPro" id="IPR015421">
    <property type="entry name" value="PyrdxlP-dep_Trfase_major"/>
</dbReference>
<evidence type="ECO:0000313" key="3">
    <source>
        <dbReference type="Proteomes" id="UP000539111"/>
    </source>
</evidence>
<reference evidence="2 3" key="1">
    <citation type="submission" date="2020-07" db="EMBL/GenBank/DDBJ databases">
        <title>Sequencing the genomes of 1000 actinobacteria strains.</title>
        <authorList>
            <person name="Klenk H.-P."/>
        </authorList>
    </citation>
    <scope>NUCLEOTIDE SEQUENCE [LARGE SCALE GENOMIC DNA]</scope>
    <source>
        <strain evidence="2 3">DSM 26341</strain>
    </source>
</reference>
<comment type="caution">
    <text evidence="2">The sequence shown here is derived from an EMBL/GenBank/DDBJ whole genome shotgun (WGS) entry which is preliminary data.</text>
</comment>
<dbReference type="RefSeq" id="WP_179426279.1">
    <property type="nucleotide sequence ID" value="NZ_JACBZP010000001.1"/>
</dbReference>
<dbReference type="InterPro" id="IPR015422">
    <property type="entry name" value="PyrdxlP-dep_Trfase_small"/>
</dbReference>
<name>A0A7Z0A9C8_9MICO</name>
<dbReference type="InterPro" id="IPR011340">
    <property type="entry name" value="Cys_dSase-rel"/>
</dbReference>
<dbReference type="SUPFAM" id="SSF53383">
    <property type="entry name" value="PLP-dependent transferases"/>
    <property type="match status" value="1"/>
</dbReference>
<dbReference type="EMBL" id="JACBZP010000001">
    <property type="protein sequence ID" value="NYI66737.1"/>
    <property type="molecule type" value="Genomic_DNA"/>
</dbReference>
<dbReference type="NCBIfam" id="TIGR01976">
    <property type="entry name" value="am_tr_V_VC1184"/>
    <property type="match status" value="1"/>
</dbReference>
<protein>
    <submittedName>
        <fullName evidence="2">Cysteine desulfurase family protein (TIGR01976 family)</fullName>
    </submittedName>
</protein>
<dbReference type="InterPro" id="IPR015424">
    <property type="entry name" value="PyrdxlP-dep_Trfase"/>
</dbReference>
<feature type="domain" description="Aminotransferase class V" evidence="1">
    <location>
        <begin position="21"/>
        <end position="389"/>
    </location>
</feature>
<gene>
    <name evidence="2" type="ORF">BJY26_001043</name>
</gene>
<proteinExistence type="predicted"/>
<accession>A0A7Z0A9C8</accession>
<dbReference type="Proteomes" id="UP000539111">
    <property type="component" value="Unassembled WGS sequence"/>
</dbReference>
<dbReference type="Gene3D" id="3.90.1150.10">
    <property type="entry name" value="Aspartate Aminotransferase, domain 1"/>
    <property type="match status" value="1"/>
</dbReference>
<dbReference type="AlphaFoldDB" id="A0A7Z0A9C8"/>
<sequence>MTYDAHELRRQFPALAGGTAFFDGPGGTQTPSRVADAIAGTMTRPLSNRGTDTTSARNADDVVRAGRDSLAALLGAEPAGIAFGRSATQFTTDISRALAREWGPGDEVVVSRIDHDSNIRPWITAAADKGATVRWIEFDRATGDVNPDAVRDVVGERTKVVALTGASNFFGTMPDLPAIAEIVHAVGALFYVDGVHLTPHDLVDFGRVGADLFVCSPYKFCGPHLGVLAGKPAVLEAIAPYKLAPSSNDVPERFELGTLPYEAIAGTSAAVEFLASLAGTTGTLRERLTSSYAALKAHEDDVFAQLIDGLARYDNVALIGSPARRTPTALFTVDGFTPAEVAARLGAHDICVGGGHFYAQEAAAAAGLPEGGVRAGIAPYTTSGDVGRLLDGIAALG</sequence>
<dbReference type="PANTHER" id="PTHR43586">
    <property type="entry name" value="CYSTEINE DESULFURASE"/>
    <property type="match status" value="1"/>
</dbReference>
<organism evidence="2 3">
    <name type="scientific">Spelaeicoccus albus</name>
    <dbReference type="NCBI Taxonomy" id="1280376"/>
    <lineage>
        <taxon>Bacteria</taxon>
        <taxon>Bacillati</taxon>
        <taxon>Actinomycetota</taxon>
        <taxon>Actinomycetes</taxon>
        <taxon>Micrococcales</taxon>
        <taxon>Brevibacteriaceae</taxon>
        <taxon>Spelaeicoccus</taxon>
    </lineage>
</organism>
<dbReference type="InterPro" id="IPR000192">
    <property type="entry name" value="Aminotrans_V_dom"/>
</dbReference>
<evidence type="ECO:0000313" key="2">
    <source>
        <dbReference type="EMBL" id="NYI66737.1"/>
    </source>
</evidence>
<evidence type="ECO:0000259" key="1">
    <source>
        <dbReference type="Pfam" id="PF00266"/>
    </source>
</evidence>
<dbReference type="Pfam" id="PF00266">
    <property type="entry name" value="Aminotran_5"/>
    <property type="match status" value="1"/>
</dbReference>
<keyword evidence="3" id="KW-1185">Reference proteome</keyword>
<dbReference type="PANTHER" id="PTHR43586:SF21">
    <property type="entry name" value="PYRIDOXAL PHOSPHATE (PLP)-DEPENDENT ASPARTATE AMINOTRANSFERASE SUPERFAMILY"/>
    <property type="match status" value="1"/>
</dbReference>
<dbReference type="Gene3D" id="3.40.640.10">
    <property type="entry name" value="Type I PLP-dependent aspartate aminotransferase-like (Major domain)"/>
    <property type="match status" value="1"/>
</dbReference>